<dbReference type="RefSeq" id="WP_067566246.1">
    <property type="nucleotide sequence ID" value="NZ_LSUQ01000046.1"/>
</dbReference>
<dbReference type="Proteomes" id="UP000077421">
    <property type="component" value="Unassembled WGS sequence"/>
</dbReference>
<accession>A0A853K889</accession>
<evidence type="ECO:0000313" key="2">
    <source>
        <dbReference type="Proteomes" id="UP000077421"/>
    </source>
</evidence>
<dbReference type="EMBL" id="LSUQ01000046">
    <property type="protein sequence ID" value="OAG93206.1"/>
    <property type="molecule type" value="Genomic_DNA"/>
</dbReference>
<name>A0A853K889_9BACL</name>
<dbReference type="AlphaFoldDB" id="A0A853K889"/>
<organism evidence="1 2">
    <name type="scientific">Ferroacidibacillus organovorans</name>
    <dbReference type="NCBI Taxonomy" id="1765683"/>
    <lineage>
        <taxon>Bacteria</taxon>
        <taxon>Bacillati</taxon>
        <taxon>Bacillota</taxon>
        <taxon>Bacilli</taxon>
        <taxon>Bacillales</taxon>
        <taxon>Alicyclobacillaceae</taxon>
        <taxon>Ferroacidibacillus</taxon>
    </lineage>
</organism>
<dbReference type="PROSITE" id="PS51257">
    <property type="entry name" value="PROKAR_LIPOPROTEIN"/>
    <property type="match status" value="1"/>
</dbReference>
<gene>
    <name evidence="1" type="ORF">AYW79_11930</name>
</gene>
<protein>
    <submittedName>
        <fullName evidence="1">Uncharacterized protein</fullName>
    </submittedName>
</protein>
<reference evidence="1 2" key="1">
    <citation type="submission" date="2016-02" db="EMBL/GenBank/DDBJ databases">
        <title>Draft genome sequence of Acidibacillus ferrooxidans SLC66.</title>
        <authorList>
            <person name="Oliveira G."/>
            <person name="Nancucheo I."/>
            <person name="Dall'Agnol H."/>
            <person name="Johnson B."/>
            <person name="Oliveira R."/>
            <person name="Nunes G.L."/>
            <person name="Tzotzos G."/>
            <person name="Orellana S.C."/>
            <person name="Salim A.C."/>
            <person name="Araujo F.M."/>
        </authorList>
    </citation>
    <scope>NUCLEOTIDE SEQUENCE [LARGE SCALE GENOMIC DNA]</scope>
    <source>
        <strain evidence="1 2">SLC66</strain>
    </source>
</reference>
<evidence type="ECO:0000313" key="1">
    <source>
        <dbReference type="EMBL" id="OAG93206.1"/>
    </source>
</evidence>
<comment type="caution">
    <text evidence="1">The sequence shown here is derived from an EMBL/GenBank/DDBJ whole genome shotgun (WGS) entry which is preliminary data.</text>
</comment>
<sequence length="350" mass="38166">MKNQVFIVSVVLGAGIVLMGCGNLFASRDIQQSQTPVVKRTAAPTSISQQYGLVNLHYTLGQINEMKNIAKDQGVKTTYLPTKMGGPSGVYRLLNATGKNHVVELNFNDMAVLSTNDFDELTNWFKADGQKASWIAQQKVKLGNGIEARWWQVNYTGGAVIRFLALTQGNTWIVLQPNPAHPLESFAQAVANYLVPLAGIKISSSSLAPKPSIPSWFLRDIKITEQANPTVGANYSLNYGETNVYTSLPQMNQVWYGALSNYGKNHNFGYSWAGVYRQVKSNFIPPFLSINVMEQTKQGGTTIGLLVPAKCIGIGNGDFVAFTNGQVIIATNKSGGIYYSVYPIKGISIP</sequence>
<proteinExistence type="predicted"/>